<protein>
    <recommendedName>
        <fullName evidence="7">Large ribosomal subunit protein mL46</fullName>
    </recommendedName>
    <alternativeName>
        <fullName evidence="8">39S ribosomal protein L46, mitochondrial</fullName>
    </alternativeName>
</protein>
<dbReference type="CDD" id="cd04661">
    <property type="entry name" value="NUDIX_MRP_L46"/>
    <property type="match status" value="1"/>
</dbReference>
<keyword evidence="3" id="KW-0809">Transit peptide</keyword>
<evidence type="ECO:0000256" key="5">
    <source>
        <dbReference type="ARBA" id="ARBA00023128"/>
    </source>
</evidence>
<evidence type="ECO:0000256" key="1">
    <source>
        <dbReference type="ARBA" id="ARBA00004173"/>
    </source>
</evidence>
<dbReference type="FunFam" id="3.90.79.10:FF:000018">
    <property type="entry name" value="39S ribosomal protein L46, mitochondrial"/>
    <property type="match status" value="1"/>
</dbReference>
<feature type="domain" description="Large ribosomal subunit protein mL46 N-terminal" evidence="9">
    <location>
        <begin position="56"/>
        <end position="151"/>
    </location>
</feature>
<dbReference type="SUPFAM" id="SSF55811">
    <property type="entry name" value="Nudix"/>
    <property type="match status" value="1"/>
</dbReference>
<evidence type="ECO:0000256" key="6">
    <source>
        <dbReference type="ARBA" id="ARBA00023274"/>
    </source>
</evidence>
<dbReference type="GO" id="GO:0005743">
    <property type="term" value="C:mitochondrial inner membrane"/>
    <property type="evidence" value="ECO:0007669"/>
    <property type="project" value="UniProtKB-ARBA"/>
</dbReference>
<evidence type="ECO:0000313" key="10">
    <source>
        <dbReference type="EMBL" id="KAK1160843.1"/>
    </source>
</evidence>
<dbReference type="InterPro" id="IPR021757">
    <property type="entry name" value="Ribosomal_mL46_N"/>
</dbReference>
<dbReference type="AlphaFoldDB" id="A0AAD8D482"/>
<evidence type="ECO:0000256" key="2">
    <source>
        <dbReference type="ARBA" id="ARBA00009070"/>
    </source>
</evidence>
<dbReference type="GO" id="GO:0005762">
    <property type="term" value="C:mitochondrial large ribosomal subunit"/>
    <property type="evidence" value="ECO:0007669"/>
    <property type="project" value="TreeGrafter"/>
</dbReference>
<dbReference type="PANTHER" id="PTHR13124:SF12">
    <property type="entry name" value="LARGE RIBOSOMAL SUBUNIT PROTEIN ML46"/>
    <property type="match status" value="1"/>
</dbReference>
<dbReference type="PANTHER" id="PTHR13124">
    <property type="entry name" value="39S RIBOSOMAL PROTEIN L46, MITOCHONDRIAL PRECURSOR-RELATED"/>
    <property type="match status" value="1"/>
</dbReference>
<keyword evidence="6" id="KW-0687">Ribonucleoprotein</keyword>
<dbReference type="Gene3D" id="3.90.79.10">
    <property type="entry name" value="Nucleoside Triphosphate Pyrophosphohydrolase"/>
    <property type="match status" value="1"/>
</dbReference>
<evidence type="ECO:0000259" key="9">
    <source>
        <dbReference type="Pfam" id="PF11788"/>
    </source>
</evidence>
<reference evidence="10" key="1">
    <citation type="submission" date="2022-02" db="EMBL/GenBank/DDBJ databases">
        <title>Atlantic sturgeon de novo genome assembly.</title>
        <authorList>
            <person name="Stock M."/>
            <person name="Klopp C."/>
            <person name="Guiguen Y."/>
            <person name="Cabau C."/>
            <person name="Parinello H."/>
            <person name="Santidrian Yebra-Pimentel E."/>
            <person name="Kuhl H."/>
            <person name="Dirks R.P."/>
            <person name="Guessner J."/>
            <person name="Wuertz S."/>
            <person name="Du K."/>
            <person name="Schartl M."/>
        </authorList>
    </citation>
    <scope>NUCLEOTIDE SEQUENCE</scope>
    <source>
        <strain evidence="10">STURGEONOMICS-FGT-2020</strain>
        <tissue evidence="10">Whole blood</tissue>
    </source>
</reference>
<dbReference type="InterPro" id="IPR040008">
    <property type="entry name" value="Ribosomal_mL46"/>
</dbReference>
<evidence type="ECO:0000256" key="7">
    <source>
        <dbReference type="ARBA" id="ARBA00035190"/>
    </source>
</evidence>
<dbReference type="InterPro" id="IPR033650">
    <property type="entry name" value="Ribosomal_mL46_NUDIX"/>
</dbReference>
<dbReference type="InterPro" id="IPR015797">
    <property type="entry name" value="NUDIX_hydrolase-like_dom_sf"/>
</dbReference>
<gene>
    <name evidence="10" type="primary">Mrpl46</name>
    <name evidence="10" type="ORF">AOXY_G19672</name>
</gene>
<keyword evidence="11" id="KW-1185">Reference proteome</keyword>
<accession>A0AAD8D482</accession>
<comment type="caution">
    <text evidence="10">The sequence shown here is derived from an EMBL/GenBank/DDBJ whole genome shotgun (WGS) entry which is preliminary data.</text>
</comment>
<keyword evidence="5" id="KW-0496">Mitochondrion</keyword>
<dbReference type="GO" id="GO:0003735">
    <property type="term" value="F:structural constituent of ribosome"/>
    <property type="evidence" value="ECO:0007669"/>
    <property type="project" value="InterPro"/>
</dbReference>
<evidence type="ECO:0000313" key="11">
    <source>
        <dbReference type="Proteomes" id="UP001230051"/>
    </source>
</evidence>
<comment type="subcellular location">
    <subcellularLocation>
        <location evidence="1">Mitochondrion</location>
    </subcellularLocation>
</comment>
<sequence>MAAPVRRVLLRPLRGVLTQIPGSGVASSGCRQLSVGLRVPAVQKPNEAVLESPSPWRLLGAVFVQRRAVLSRDRSPIEKDFAELLKQTELERSLLADHELRLLEDAERVSRKQEEDYDSDEDSGQDIVTAQDLEDTWDQKLRQFKPAQRVTGSIQKQLLNSEADKKADRTCLERCLADSLVLLVKEKIGGEDVWLLPQVQWENGETLRETAERALTTLTGNSIKATFLGNAPCGVYKYRFPKEVWTESCVGAKVFFFKALLGSGDLAPNKKGSHVWVSKTELQDYLKPQYLEQVGRFMVDL</sequence>
<dbReference type="EMBL" id="JAGXEW010000019">
    <property type="protein sequence ID" value="KAK1160843.1"/>
    <property type="molecule type" value="Genomic_DNA"/>
</dbReference>
<evidence type="ECO:0000256" key="4">
    <source>
        <dbReference type="ARBA" id="ARBA00022980"/>
    </source>
</evidence>
<evidence type="ECO:0000256" key="8">
    <source>
        <dbReference type="ARBA" id="ARBA00035534"/>
    </source>
</evidence>
<dbReference type="PROSITE" id="PS51257">
    <property type="entry name" value="PROKAR_LIPOPROTEIN"/>
    <property type="match status" value="1"/>
</dbReference>
<organism evidence="10 11">
    <name type="scientific">Acipenser oxyrinchus oxyrinchus</name>
    <dbReference type="NCBI Taxonomy" id="40147"/>
    <lineage>
        <taxon>Eukaryota</taxon>
        <taxon>Metazoa</taxon>
        <taxon>Chordata</taxon>
        <taxon>Craniata</taxon>
        <taxon>Vertebrata</taxon>
        <taxon>Euteleostomi</taxon>
        <taxon>Actinopterygii</taxon>
        <taxon>Chondrostei</taxon>
        <taxon>Acipenseriformes</taxon>
        <taxon>Acipenseridae</taxon>
        <taxon>Acipenser</taxon>
    </lineage>
</organism>
<comment type="similarity">
    <text evidence="2">Belongs to the mitochondrion-specific ribosomal protein mL46 family.</text>
</comment>
<dbReference type="Proteomes" id="UP001230051">
    <property type="component" value="Unassembled WGS sequence"/>
</dbReference>
<dbReference type="Pfam" id="PF11788">
    <property type="entry name" value="MRP-L46"/>
    <property type="match status" value="1"/>
</dbReference>
<evidence type="ECO:0000256" key="3">
    <source>
        <dbReference type="ARBA" id="ARBA00022946"/>
    </source>
</evidence>
<keyword evidence="4 10" id="KW-0689">Ribosomal protein</keyword>
<proteinExistence type="inferred from homology"/>
<name>A0AAD8D482_ACIOX</name>